<keyword evidence="5" id="KW-0411">Iron-sulfur</keyword>
<dbReference type="PROSITE" id="PS51379">
    <property type="entry name" value="4FE4S_FER_2"/>
    <property type="match status" value="1"/>
</dbReference>
<dbReference type="Proteomes" id="UP000275951">
    <property type="component" value="Chromosome"/>
</dbReference>
<dbReference type="STRING" id="1661.CQ11_04155"/>
<sequence length="97" mass="10524">MTKFTPGSINDRLARNVYDIDEGNPHIVIHQERVRATGAAKILVNVCPAHVYSEENGELMAEYAACLECGTCLAVAPPGTLTWRYPAGSMGIAYREG</sequence>
<evidence type="ECO:0000313" key="10">
    <source>
        <dbReference type="Proteomes" id="UP001555100"/>
    </source>
</evidence>
<dbReference type="PIRSF" id="PIRSF036548">
    <property type="entry name" value="Fdx_FixX"/>
    <property type="match status" value="1"/>
</dbReference>
<dbReference type="PANTHER" id="PTHR43082:SF1">
    <property type="entry name" value="FERREDOXIN-LIKE PROTEIN FIXX-RELATED"/>
    <property type="match status" value="1"/>
</dbReference>
<evidence type="ECO:0000313" key="8">
    <source>
        <dbReference type="EMBL" id="MEW6953847.1"/>
    </source>
</evidence>
<reference evidence="7 9" key="1">
    <citation type="submission" date="2018-11" db="EMBL/GenBank/DDBJ databases">
        <title>Multidrug-resistant genes are associated with an 42-kb island TGI1 carrying a complex class 1 integron in a Trueperella pyogenes.</title>
        <authorList>
            <person name="Dong W."/>
        </authorList>
    </citation>
    <scope>NUCLEOTIDE SEQUENCE [LARGE SCALE GENOMIC DNA]</scope>
    <source>
        <strain evidence="7 9">TP4</strain>
    </source>
</reference>
<dbReference type="GO" id="GO:0005506">
    <property type="term" value="F:iron ion binding"/>
    <property type="evidence" value="ECO:0007669"/>
    <property type="project" value="InterPro"/>
</dbReference>
<dbReference type="RefSeq" id="WP_024964862.1">
    <property type="nucleotide sequence ID" value="NZ_CP007519.1"/>
</dbReference>
<protein>
    <submittedName>
        <fullName evidence="8">4Fe-4S dicluster domain-containing protein</fullName>
    </submittedName>
    <submittedName>
        <fullName evidence="7">Ferredoxin</fullName>
    </submittedName>
</protein>
<organism evidence="7 9">
    <name type="scientific">Trueperella pyogenes</name>
    <dbReference type="NCBI Taxonomy" id="1661"/>
    <lineage>
        <taxon>Bacteria</taxon>
        <taxon>Bacillati</taxon>
        <taxon>Actinomycetota</taxon>
        <taxon>Actinomycetes</taxon>
        <taxon>Actinomycetales</taxon>
        <taxon>Actinomycetaceae</taxon>
        <taxon>Trueperella</taxon>
    </lineage>
</organism>
<dbReference type="PANTHER" id="PTHR43082">
    <property type="entry name" value="FERREDOXIN-LIKE"/>
    <property type="match status" value="1"/>
</dbReference>
<reference evidence="8 10" key="2">
    <citation type="submission" date="2024-01" db="EMBL/GenBank/DDBJ databases">
        <title>Genomic analysis and antimicrobial resistance profiles of Trueperella pyogenes isolated from domestic and wild animals.</title>
        <authorList>
            <person name="Magossi G."/>
            <person name="Gzyl K.E."/>
            <person name="Holman D.B."/>
            <person name="Amat S."/>
        </authorList>
    </citation>
    <scope>NUCLEOTIDE SEQUENCE [LARGE SCALE GENOMIC DNA]</scope>
    <source>
        <strain evidence="8 10">1494</strain>
    </source>
</reference>
<dbReference type="SUPFAM" id="SSF54862">
    <property type="entry name" value="4Fe-4S ferredoxins"/>
    <property type="match status" value="1"/>
</dbReference>
<dbReference type="OrthoDB" id="9800260at2"/>
<keyword evidence="1" id="KW-0813">Transport</keyword>
<dbReference type="InterPro" id="IPR017896">
    <property type="entry name" value="4Fe4S_Fe-S-bd"/>
</dbReference>
<evidence type="ECO:0000256" key="2">
    <source>
        <dbReference type="ARBA" id="ARBA00022723"/>
    </source>
</evidence>
<dbReference type="Gene3D" id="3.30.70.20">
    <property type="match status" value="1"/>
</dbReference>
<feature type="domain" description="4Fe-4S ferredoxin-type" evidence="6">
    <location>
        <begin position="57"/>
        <end position="86"/>
    </location>
</feature>
<keyword evidence="3" id="KW-0249">Electron transport</keyword>
<gene>
    <name evidence="7" type="ORF">EBQ10_03410</name>
    <name evidence="8" type="ORF">V3M73_02250</name>
</gene>
<keyword evidence="4" id="KW-0408">Iron</keyword>
<evidence type="ECO:0000256" key="4">
    <source>
        <dbReference type="ARBA" id="ARBA00023004"/>
    </source>
</evidence>
<dbReference type="GeneID" id="97531703"/>
<keyword evidence="10" id="KW-1185">Reference proteome</keyword>
<dbReference type="AlphaFoldDB" id="X4QNQ4"/>
<dbReference type="GO" id="GO:0051536">
    <property type="term" value="F:iron-sulfur cluster binding"/>
    <property type="evidence" value="ECO:0007669"/>
    <property type="project" value="UniProtKB-KW"/>
</dbReference>
<accession>X4QNQ4</accession>
<name>X4QNQ4_9ACTO</name>
<dbReference type="KEGG" id="tpy:CQ11_04155"/>
<evidence type="ECO:0000313" key="7">
    <source>
        <dbReference type="EMBL" id="AZR06435.1"/>
    </source>
</evidence>
<dbReference type="EMBL" id="JBAGNM010000001">
    <property type="protein sequence ID" value="MEW6953847.1"/>
    <property type="molecule type" value="Genomic_DNA"/>
</dbReference>
<evidence type="ECO:0000256" key="5">
    <source>
        <dbReference type="ARBA" id="ARBA00023014"/>
    </source>
</evidence>
<proteinExistence type="predicted"/>
<dbReference type="InterPro" id="IPR012206">
    <property type="entry name" value="Fd_FixX"/>
</dbReference>
<evidence type="ECO:0000256" key="3">
    <source>
        <dbReference type="ARBA" id="ARBA00022982"/>
    </source>
</evidence>
<evidence type="ECO:0000259" key="6">
    <source>
        <dbReference type="PROSITE" id="PS51379"/>
    </source>
</evidence>
<dbReference type="Proteomes" id="UP001555100">
    <property type="component" value="Unassembled WGS sequence"/>
</dbReference>
<evidence type="ECO:0000256" key="1">
    <source>
        <dbReference type="ARBA" id="ARBA00022448"/>
    </source>
</evidence>
<keyword evidence="2" id="KW-0479">Metal-binding</keyword>
<dbReference type="EMBL" id="CP033905">
    <property type="protein sequence ID" value="AZR06435.1"/>
    <property type="molecule type" value="Genomic_DNA"/>
</dbReference>
<evidence type="ECO:0000313" key="9">
    <source>
        <dbReference type="Proteomes" id="UP000275951"/>
    </source>
</evidence>